<dbReference type="InParanoid" id="C5KQT4"/>
<keyword evidence="2" id="KW-1185">Reference proteome</keyword>
<evidence type="ECO:0000313" key="1">
    <source>
        <dbReference type="EMBL" id="EER13180.1"/>
    </source>
</evidence>
<protein>
    <submittedName>
        <fullName evidence="1">Uncharacterized protein</fullName>
    </submittedName>
</protein>
<accession>C5KQT4</accession>
<dbReference type="EMBL" id="GG675521">
    <property type="protein sequence ID" value="EER13180.1"/>
    <property type="molecule type" value="Genomic_DNA"/>
</dbReference>
<proteinExistence type="predicted"/>
<reference evidence="1 2" key="1">
    <citation type="submission" date="2008-07" db="EMBL/GenBank/DDBJ databases">
        <authorList>
            <person name="El-Sayed N."/>
            <person name="Caler E."/>
            <person name="Inman J."/>
            <person name="Amedeo P."/>
            <person name="Hass B."/>
            <person name="Wortman J."/>
        </authorList>
    </citation>
    <scope>NUCLEOTIDE SEQUENCE [LARGE SCALE GENOMIC DNA]</scope>
    <source>
        <strain evidence="2">ATCC 50983 / TXsc</strain>
    </source>
</reference>
<dbReference type="OrthoDB" id="3784at2759"/>
<dbReference type="GO" id="GO:0006487">
    <property type="term" value="P:protein N-linked glycosylation"/>
    <property type="evidence" value="ECO:0007669"/>
    <property type="project" value="TreeGrafter"/>
</dbReference>
<name>C5KQT4_PERM5</name>
<dbReference type="RefSeq" id="XP_002781385.1">
    <property type="nucleotide sequence ID" value="XM_002781339.1"/>
</dbReference>
<organism evidence="2">
    <name type="scientific">Perkinsus marinus (strain ATCC 50983 / TXsc)</name>
    <dbReference type="NCBI Taxonomy" id="423536"/>
    <lineage>
        <taxon>Eukaryota</taxon>
        <taxon>Sar</taxon>
        <taxon>Alveolata</taxon>
        <taxon>Perkinsozoa</taxon>
        <taxon>Perkinsea</taxon>
        <taxon>Perkinsida</taxon>
        <taxon>Perkinsidae</taxon>
        <taxon>Perkinsus</taxon>
    </lineage>
</organism>
<gene>
    <name evidence="1" type="ORF">Pmar_PMAR020771</name>
</gene>
<feature type="non-terminal residue" evidence="1">
    <location>
        <position position="1"/>
    </location>
</feature>
<sequence>QFEMCYDWFSLHCMADGWKVPIMVCPCQPTRGAQCGFELFTRDAARDIFRSLHLNRWALDSEIVLLARFMSLRMVEVQYPQLPSMLSQPACKRYETSPT</sequence>
<dbReference type="AlphaFoldDB" id="C5KQT4"/>
<dbReference type="Proteomes" id="UP000007800">
    <property type="component" value="Unassembled WGS sequence"/>
</dbReference>
<dbReference type="GeneID" id="9056955"/>
<dbReference type="PANTHER" id="PTHR10859:SF91">
    <property type="entry name" value="DOLICHYL-PHOSPHATE BETA-GLUCOSYLTRANSFERASE"/>
    <property type="match status" value="1"/>
</dbReference>
<dbReference type="PANTHER" id="PTHR10859">
    <property type="entry name" value="GLYCOSYL TRANSFERASE"/>
    <property type="match status" value="1"/>
</dbReference>
<dbReference type="GO" id="GO:0005789">
    <property type="term" value="C:endoplasmic reticulum membrane"/>
    <property type="evidence" value="ECO:0007669"/>
    <property type="project" value="TreeGrafter"/>
</dbReference>
<evidence type="ECO:0000313" key="2">
    <source>
        <dbReference type="Proteomes" id="UP000007800"/>
    </source>
</evidence>
<feature type="non-terminal residue" evidence="1">
    <location>
        <position position="99"/>
    </location>
</feature>